<evidence type="ECO:0000256" key="3">
    <source>
        <dbReference type="PIRSR" id="PIRSR001434-2"/>
    </source>
</evidence>
<organism evidence="5 6">
    <name type="scientific">Tistlia consotensis USBA 355</name>
    <dbReference type="NCBI Taxonomy" id="560819"/>
    <lineage>
        <taxon>Bacteria</taxon>
        <taxon>Pseudomonadati</taxon>
        <taxon>Pseudomonadota</taxon>
        <taxon>Alphaproteobacteria</taxon>
        <taxon>Rhodospirillales</taxon>
        <taxon>Rhodovibrionaceae</taxon>
        <taxon>Tistlia</taxon>
    </lineage>
</organism>
<dbReference type="GO" id="GO:0019346">
    <property type="term" value="P:transsulfuration"/>
    <property type="evidence" value="ECO:0007669"/>
    <property type="project" value="InterPro"/>
</dbReference>
<feature type="modified residue" description="N6-(pyridoxal phosphate)lysine" evidence="3">
    <location>
        <position position="199"/>
    </location>
</feature>
<comment type="similarity">
    <text evidence="4">Belongs to the trans-sulfuration enzymes family.</text>
</comment>
<evidence type="ECO:0000256" key="2">
    <source>
        <dbReference type="ARBA" id="ARBA00022898"/>
    </source>
</evidence>
<evidence type="ECO:0000313" key="6">
    <source>
        <dbReference type="Proteomes" id="UP000192917"/>
    </source>
</evidence>
<gene>
    <name evidence="5" type="ORF">SAMN05428998_12732</name>
</gene>
<evidence type="ECO:0000256" key="4">
    <source>
        <dbReference type="RuleBase" id="RU362118"/>
    </source>
</evidence>
<proteinExistence type="inferred from homology"/>
<name>A0A1Y6CJL6_9PROT</name>
<dbReference type="InterPro" id="IPR015421">
    <property type="entry name" value="PyrdxlP-dep_Trfase_major"/>
</dbReference>
<accession>A0A1Y6CJL6</accession>
<dbReference type="GO" id="GO:0005737">
    <property type="term" value="C:cytoplasm"/>
    <property type="evidence" value="ECO:0007669"/>
    <property type="project" value="TreeGrafter"/>
</dbReference>
<dbReference type="Gene3D" id="3.90.1150.10">
    <property type="entry name" value="Aspartate Aminotransferase, domain 1"/>
    <property type="match status" value="1"/>
</dbReference>
<keyword evidence="6" id="KW-1185">Reference proteome</keyword>
<keyword evidence="5" id="KW-0456">Lyase</keyword>
<dbReference type="Gene3D" id="3.40.640.10">
    <property type="entry name" value="Type I PLP-dependent aspartate aminotransferase-like (Major domain)"/>
    <property type="match status" value="1"/>
</dbReference>
<evidence type="ECO:0000256" key="1">
    <source>
        <dbReference type="ARBA" id="ARBA00001933"/>
    </source>
</evidence>
<dbReference type="Pfam" id="PF01053">
    <property type="entry name" value="Cys_Met_Meta_PP"/>
    <property type="match status" value="1"/>
</dbReference>
<dbReference type="InterPro" id="IPR015424">
    <property type="entry name" value="PyrdxlP-dep_Trfase"/>
</dbReference>
<dbReference type="PANTHER" id="PTHR11808">
    <property type="entry name" value="TRANS-SULFURATION ENZYME FAMILY MEMBER"/>
    <property type="match status" value="1"/>
</dbReference>
<dbReference type="PIRSF" id="PIRSF001434">
    <property type="entry name" value="CGS"/>
    <property type="match status" value="1"/>
</dbReference>
<protein>
    <submittedName>
        <fullName evidence="5">Cystathionine gamma-lyase</fullName>
    </submittedName>
</protein>
<dbReference type="GO" id="GO:0004123">
    <property type="term" value="F:cystathionine gamma-lyase activity"/>
    <property type="evidence" value="ECO:0007669"/>
    <property type="project" value="TreeGrafter"/>
</dbReference>
<dbReference type="NCBIfam" id="NF005758">
    <property type="entry name" value="PRK07582.1"/>
    <property type="match status" value="1"/>
</dbReference>
<dbReference type="PANTHER" id="PTHR11808:SF85">
    <property type="entry name" value="CYSTATHIONINE GAMMA-LYASE-RELATED"/>
    <property type="match status" value="1"/>
</dbReference>
<dbReference type="AlphaFoldDB" id="A0A1Y6CJL6"/>
<comment type="cofactor">
    <cofactor evidence="1 4">
        <name>pyridoxal 5'-phosphate</name>
        <dbReference type="ChEBI" id="CHEBI:597326"/>
    </cofactor>
</comment>
<dbReference type="GO" id="GO:0019343">
    <property type="term" value="P:cysteine biosynthetic process via cystathionine"/>
    <property type="evidence" value="ECO:0007669"/>
    <property type="project" value="TreeGrafter"/>
</dbReference>
<evidence type="ECO:0000313" key="5">
    <source>
        <dbReference type="EMBL" id="SMF67290.1"/>
    </source>
</evidence>
<dbReference type="InterPro" id="IPR000277">
    <property type="entry name" value="Cys/Met-Metab_PyrdxlP-dep_enz"/>
</dbReference>
<dbReference type="EMBL" id="FWZX01000027">
    <property type="protein sequence ID" value="SMF67290.1"/>
    <property type="molecule type" value="Genomic_DNA"/>
</dbReference>
<sequence>MTNDPRNLPPELACLHAGLPAPEREAPFGIPPVFASTYHLQGDPAGATFPYGRDANPTWLALEEALGALEGGEAVLFPSGMAAAAAALTPFLQPGDRVLLPKDGYHAVRYYAESYLARFGVVVDKRETRGLEASDLKGYRIVWVETPSNPGLELCDVAAVAEKVHRSGNLVVCDNTTMTPLGQRCLDLGADLVIASDTKAVNGHSDLLMGHVATQDPELLAAVRQWRKLSGSIVGPMEAWLCHRGLQTLELRFERMCASAQAVAERFAGHPTLEALRYPGLPGDPGHALATRQMRRFGSLVALTFPDQETALAFETRLGLIFKATSFGGTHSSIDWRYRWDPTVHPGLLRLSLGCEPTEALLDDLEQAFAAL</sequence>
<dbReference type="SUPFAM" id="SSF53383">
    <property type="entry name" value="PLP-dependent transferases"/>
    <property type="match status" value="1"/>
</dbReference>
<dbReference type="InterPro" id="IPR015422">
    <property type="entry name" value="PyrdxlP-dep_Trfase_small"/>
</dbReference>
<keyword evidence="2 3" id="KW-0663">Pyridoxal phosphate</keyword>
<dbReference type="RefSeq" id="WP_085125378.1">
    <property type="nucleotide sequence ID" value="NZ_FWZX01000027.1"/>
</dbReference>
<dbReference type="Proteomes" id="UP000192917">
    <property type="component" value="Unassembled WGS sequence"/>
</dbReference>
<dbReference type="STRING" id="560819.SAMN05428998_12732"/>
<dbReference type="GO" id="GO:0030170">
    <property type="term" value="F:pyridoxal phosphate binding"/>
    <property type="evidence" value="ECO:0007669"/>
    <property type="project" value="InterPro"/>
</dbReference>
<reference evidence="5 6" key="1">
    <citation type="submission" date="2017-04" db="EMBL/GenBank/DDBJ databases">
        <authorList>
            <person name="Afonso C.L."/>
            <person name="Miller P.J."/>
            <person name="Scott M.A."/>
            <person name="Spackman E."/>
            <person name="Goraichik I."/>
            <person name="Dimitrov K.M."/>
            <person name="Suarez D.L."/>
            <person name="Swayne D.E."/>
        </authorList>
    </citation>
    <scope>NUCLEOTIDE SEQUENCE [LARGE SCALE GENOMIC DNA]</scope>
    <source>
        <strain evidence="5 6">USBA 355</strain>
    </source>
</reference>